<evidence type="ECO:0000313" key="2">
    <source>
        <dbReference type="Proteomes" id="UP001595453"/>
    </source>
</evidence>
<gene>
    <name evidence="1" type="ORF">ACFOEE_06930</name>
</gene>
<keyword evidence="2" id="KW-1185">Reference proteome</keyword>
<organism evidence="1 2">
    <name type="scientific">Pseudoalteromonas fenneropenaei</name>
    <dbReference type="NCBI Taxonomy" id="1737459"/>
    <lineage>
        <taxon>Bacteria</taxon>
        <taxon>Pseudomonadati</taxon>
        <taxon>Pseudomonadota</taxon>
        <taxon>Gammaproteobacteria</taxon>
        <taxon>Alteromonadales</taxon>
        <taxon>Pseudoalteromonadaceae</taxon>
        <taxon>Pseudoalteromonas</taxon>
    </lineage>
</organism>
<sequence length="93" mass="10781">MKGKSALRFTPVVDDSQARPFADLQEQLDIIQDNGMTAFDIRSVLFSKMLDLHNVPKDHYLRDLDTPERLDDPSIIEQLNAMGFYRTRQYAVH</sequence>
<accession>A0ABV7CI08</accession>
<dbReference type="RefSeq" id="WP_377122455.1">
    <property type="nucleotide sequence ID" value="NZ_JBHRSD010000011.1"/>
</dbReference>
<evidence type="ECO:0000313" key="1">
    <source>
        <dbReference type="EMBL" id="MFC3032245.1"/>
    </source>
</evidence>
<name>A0ABV7CI08_9GAMM</name>
<proteinExistence type="predicted"/>
<dbReference type="Proteomes" id="UP001595453">
    <property type="component" value="Unassembled WGS sequence"/>
</dbReference>
<comment type="caution">
    <text evidence="1">The sequence shown here is derived from an EMBL/GenBank/DDBJ whole genome shotgun (WGS) entry which is preliminary data.</text>
</comment>
<protein>
    <submittedName>
        <fullName evidence="1">Uncharacterized protein</fullName>
    </submittedName>
</protein>
<dbReference type="EMBL" id="JBHRSD010000011">
    <property type="protein sequence ID" value="MFC3032245.1"/>
    <property type="molecule type" value="Genomic_DNA"/>
</dbReference>
<reference evidence="2" key="1">
    <citation type="journal article" date="2019" name="Int. J. Syst. Evol. Microbiol.">
        <title>The Global Catalogue of Microorganisms (GCM) 10K type strain sequencing project: providing services to taxonomists for standard genome sequencing and annotation.</title>
        <authorList>
            <consortium name="The Broad Institute Genomics Platform"/>
            <consortium name="The Broad Institute Genome Sequencing Center for Infectious Disease"/>
            <person name="Wu L."/>
            <person name="Ma J."/>
        </authorList>
    </citation>
    <scope>NUCLEOTIDE SEQUENCE [LARGE SCALE GENOMIC DNA]</scope>
    <source>
        <strain evidence="2">KCTC 42730</strain>
    </source>
</reference>